<evidence type="ECO:0000313" key="6">
    <source>
        <dbReference type="EMBL" id="OMD52509.1"/>
    </source>
</evidence>
<feature type="domain" description="Carbohydrate kinase FGGY N-terminal" evidence="4">
    <location>
        <begin position="4"/>
        <end position="234"/>
    </location>
</feature>
<dbReference type="InterPro" id="IPR018485">
    <property type="entry name" value="FGGY_C"/>
</dbReference>
<dbReference type="RefSeq" id="WP_076109361.1">
    <property type="nucleotide sequence ID" value="NZ_MPTB01000003.1"/>
</dbReference>
<evidence type="ECO:0000256" key="3">
    <source>
        <dbReference type="ARBA" id="ARBA00022777"/>
    </source>
</evidence>
<evidence type="ECO:0000256" key="2">
    <source>
        <dbReference type="ARBA" id="ARBA00022679"/>
    </source>
</evidence>
<dbReference type="Gene3D" id="3.30.420.40">
    <property type="match status" value="2"/>
</dbReference>
<reference evidence="6 7" key="1">
    <citation type="submission" date="2016-10" db="EMBL/GenBank/DDBJ databases">
        <title>Paenibacillus species isolates.</title>
        <authorList>
            <person name="Beno S.M."/>
        </authorList>
    </citation>
    <scope>NUCLEOTIDE SEQUENCE [LARGE SCALE GENOMIC DNA]</scope>
    <source>
        <strain evidence="6 7">FSL H7-0744</strain>
    </source>
</reference>
<name>A0ABX3HR49_PAEBO</name>
<gene>
    <name evidence="6" type="ORF">BSK56_03650</name>
</gene>
<feature type="domain" description="Carbohydrate kinase FGGY C-terminal" evidence="5">
    <location>
        <begin position="245"/>
        <end position="437"/>
    </location>
</feature>
<dbReference type="EMBL" id="MPTB01000003">
    <property type="protein sequence ID" value="OMD52509.1"/>
    <property type="molecule type" value="Genomic_DNA"/>
</dbReference>
<evidence type="ECO:0000313" key="7">
    <source>
        <dbReference type="Proteomes" id="UP000187412"/>
    </source>
</evidence>
<evidence type="ECO:0000256" key="1">
    <source>
        <dbReference type="ARBA" id="ARBA00009156"/>
    </source>
</evidence>
<comment type="similarity">
    <text evidence="1">Belongs to the FGGY kinase family.</text>
</comment>
<comment type="caution">
    <text evidence="6">The sequence shown here is derived from an EMBL/GenBank/DDBJ whole genome shotgun (WGS) entry which is preliminary data.</text>
</comment>
<dbReference type="InterPro" id="IPR043129">
    <property type="entry name" value="ATPase_NBD"/>
</dbReference>
<keyword evidence="7" id="KW-1185">Reference proteome</keyword>
<protein>
    <recommendedName>
        <fullName evidence="8">Carbohydrate kinase FGGY N-terminal domain-containing protein</fullName>
    </recommendedName>
</protein>
<evidence type="ECO:0000259" key="4">
    <source>
        <dbReference type="Pfam" id="PF00370"/>
    </source>
</evidence>
<sequence length="670" mass="72142">MKFIGLDIGTTSISGLVYDLEQRTVLHTLSDEGGNTPTGSAEWERLQDPERIILQVEDILEQLVSWEPDVSGIGLTGQMHGILYINRNGQHVSPLYTWQDGRGGLPCDASLSYAQKLSESTGYPVAPGYGLATHYYNLMHDLVPNAASSFCTIADYVALRLAGCNVPRIDATQAAAIGCYSFLLNDFDRTALAEAGIDPKVLPPVVPSGTVVGLTSHGIPVYTSLGDNQASFLGSVPAPDRSLLLNIGTGSQLSVLLPEGMEQVDGMEMRPYPGGGVLMVGAALSGGKSYALLEHFFRQIIEAYTGEAAEEVYSIMDRLLQDNPAGSQGLTVHSQFLGTRTNPETRGSIEGISLDNFTPGKLAHAFLEGMVDELHVFYTALGMKTGRTYDYIVGSGNALRANTVLCAKVRSAFRLPFSLSSSQEEAAVGAALCAAVGSGYLSSFREAGKYITLEQSNQTCEVEISSKDKLRLMDKYGLSAPEPRESVAPLISDAEQAGRAQIPFTQSADSMESGSRLIPVLPGQSIGPLRLGMTEAEIAKAAADFPIFYKVEYNGAGSAVFIEIANPGEEWTCSFAGIDLFATMAEKLAVILDPLSPYERNPAETGCTYTFPQLGLTLWRSDALSEADLLTEEYLSLPPDIYEDEKRLLYFESVSVFVLLKEVNDETDAL</sequence>
<dbReference type="PANTHER" id="PTHR43095">
    <property type="entry name" value="SUGAR KINASE"/>
    <property type="match status" value="1"/>
</dbReference>
<accession>A0ABX3HR49</accession>
<dbReference type="Pfam" id="PF02782">
    <property type="entry name" value="FGGY_C"/>
    <property type="match status" value="1"/>
</dbReference>
<dbReference type="InterPro" id="IPR018484">
    <property type="entry name" value="FGGY_N"/>
</dbReference>
<keyword evidence="3" id="KW-0418">Kinase</keyword>
<dbReference type="InterPro" id="IPR050406">
    <property type="entry name" value="FGGY_Carb_Kinase"/>
</dbReference>
<keyword evidence="2" id="KW-0808">Transferase</keyword>
<proteinExistence type="inferred from homology"/>
<evidence type="ECO:0008006" key="8">
    <source>
        <dbReference type="Google" id="ProtNLM"/>
    </source>
</evidence>
<evidence type="ECO:0000259" key="5">
    <source>
        <dbReference type="Pfam" id="PF02782"/>
    </source>
</evidence>
<dbReference type="Pfam" id="PF00370">
    <property type="entry name" value="FGGY_N"/>
    <property type="match status" value="1"/>
</dbReference>
<dbReference type="CDD" id="cd07777">
    <property type="entry name" value="ASKHA_NBD_FGGY_SHK"/>
    <property type="match status" value="1"/>
</dbReference>
<dbReference type="PANTHER" id="PTHR43095:SF5">
    <property type="entry name" value="XYLULOSE KINASE"/>
    <property type="match status" value="1"/>
</dbReference>
<organism evidence="6 7">
    <name type="scientific">Paenibacillus borealis</name>
    <dbReference type="NCBI Taxonomy" id="160799"/>
    <lineage>
        <taxon>Bacteria</taxon>
        <taxon>Bacillati</taxon>
        <taxon>Bacillota</taxon>
        <taxon>Bacilli</taxon>
        <taxon>Bacillales</taxon>
        <taxon>Paenibacillaceae</taxon>
        <taxon>Paenibacillus</taxon>
    </lineage>
</organism>
<dbReference type="SUPFAM" id="SSF53067">
    <property type="entry name" value="Actin-like ATPase domain"/>
    <property type="match status" value="2"/>
</dbReference>
<dbReference type="Proteomes" id="UP000187412">
    <property type="component" value="Unassembled WGS sequence"/>
</dbReference>